<evidence type="ECO:0000256" key="1">
    <source>
        <dbReference type="ARBA" id="ARBA00007198"/>
    </source>
</evidence>
<dbReference type="EC" id="1.20.4.1" evidence="4"/>
<keyword evidence="6" id="KW-1185">Reference proteome</keyword>
<protein>
    <recommendedName>
        <fullName evidence="4">Arsenate reductase</fullName>
        <ecNumber evidence="4">1.20.4.1</ecNumber>
    </recommendedName>
</protein>
<evidence type="ECO:0000256" key="3">
    <source>
        <dbReference type="PROSITE-ProRule" id="PRU01282"/>
    </source>
</evidence>
<dbReference type="CDD" id="cd03034">
    <property type="entry name" value="ArsC_ArsC"/>
    <property type="match status" value="1"/>
</dbReference>
<comment type="caution">
    <text evidence="5">The sequence shown here is derived from an EMBL/GenBank/DDBJ whole genome shotgun (WGS) entry which is preliminary data.</text>
</comment>
<comment type="catalytic activity">
    <reaction evidence="4">
        <text>[glutaredoxin]-dithiol + arsenate + glutathione + H(+) = glutathionyl-S-S-[glutaredoxin] + arsenite + H2O</text>
        <dbReference type="Rhea" id="RHEA:22016"/>
        <dbReference type="Rhea" id="RHEA-COMP:10729"/>
        <dbReference type="Rhea" id="RHEA-COMP:17668"/>
        <dbReference type="ChEBI" id="CHEBI:15377"/>
        <dbReference type="ChEBI" id="CHEBI:15378"/>
        <dbReference type="ChEBI" id="CHEBI:29242"/>
        <dbReference type="ChEBI" id="CHEBI:29950"/>
        <dbReference type="ChEBI" id="CHEBI:48597"/>
        <dbReference type="ChEBI" id="CHEBI:57925"/>
        <dbReference type="ChEBI" id="CHEBI:146199"/>
        <dbReference type="EC" id="1.20.4.1"/>
    </reaction>
</comment>
<dbReference type="InterPro" id="IPR006659">
    <property type="entry name" value="Arsenate_reductase"/>
</dbReference>
<evidence type="ECO:0000313" key="6">
    <source>
        <dbReference type="Proteomes" id="UP001166291"/>
    </source>
</evidence>
<dbReference type="GO" id="GO:0008794">
    <property type="term" value="F:arsenate reductase (glutaredoxin) activity"/>
    <property type="evidence" value="ECO:0007669"/>
    <property type="project" value="UniProtKB-EC"/>
</dbReference>
<sequence>MSEYTIYHNPRCSKSRQTLQLMTDNGVEPEIVLYLDTPPTAAQLKKILAKLEMSARQLLRKGEAAYKEGGLADTGLSESKLIAAMLAEPKLIERPIVVKGDKAVLGRPPENVLALMSE</sequence>
<reference evidence="5" key="1">
    <citation type="submission" date="2021-07" db="EMBL/GenBank/DDBJ databases">
        <title>Zhongshania sp. CAU 1632 isolated from seawater.</title>
        <authorList>
            <person name="Kim W."/>
        </authorList>
    </citation>
    <scope>NUCLEOTIDE SEQUENCE</scope>
    <source>
        <strain evidence="5">CAU 1632</strain>
    </source>
</reference>
<gene>
    <name evidence="5" type="primary">arsC</name>
    <name evidence="5" type="ORF">KXJ70_04690</name>
</gene>
<dbReference type="RefSeq" id="WP_219042284.1">
    <property type="nucleotide sequence ID" value="NZ_JAHWDQ010000001.1"/>
</dbReference>
<keyword evidence="2 4" id="KW-0560">Oxidoreductase</keyword>
<comment type="similarity">
    <text evidence="1 3 4">Belongs to the ArsC family.</text>
</comment>
<organism evidence="5 6">
    <name type="scientific">Zhongshania aquimaris</name>
    <dbReference type="NCBI Taxonomy" id="2857107"/>
    <lineage>
        <taxon>Bacteria</taxon>
        <taxon>Pseudomonadati</taxon>
        <taxon>Pseudomonadota</taxon>
        <taxon>Gammaproteobacteria</taxon>
        <taxon>Cellvibrionales</taxon>
        <taxon>Spongiibacteraceae</taxon>
        <taxon>Zhongshania</taxon>
    </lineage>
</organism>
<dbReference type="Proteomes" id="UP001166291">
    <property type="component" value="Unassembled WGS sequence"/>
</dbReference>
<evidence type="ECO:0000313" key="5">
    <source>
        <dbReference type="EMBL" id="MBW2940058.1"/>
    </source>
</evidence>
<dbReference type="Pfam" id="PF03960">
    <property type="entry name" value="ArsC"/>
    <property type="match status" value="1"/>
</dbReference>
<evidence type="ECO:0000256" key="2">
    <source>
        <dbReference type="ARBA" id="ARBA00023002"/>
    </source>
</evidence>
<proteinExistence type="inferred from homology"/>
<dbReference type="PROSITE" id="PS51353">
    <property type="entry name" value="ARSC"/>
    <property type="match status" value="1"/>
</dbReference>
<dbReference type="InterPro" id="IPR006660">
    <property type="entry name" value="Arsenate_reductase-like"/>
</dbReference>
<evidence type="ECO:0000256" key="4">
    <source>
        <dbReference type="RuleBase" id="RU362029"/>
    </source>
</evidence>
<dbReference type="PANTHER" id="PTHR30041:SF4">
    <property type="entry name" value="ARSENATE REDUCTASE"/>
    <property type="match status" value="1"/>
</dbReference>
<accession>A0ABS6VPV0</accession>
<dbReference type="NCBIfam" id="TIGR00014">
    <property type="entry name" value="arsC"/>
    <property type="match status" value="1"/>
</dbReference>
<dbReference type="EMBL" id="JAHWDQ010000001">
    <property type="protein sequence ID" value="MBW2940058.1"/>
    <property type="molecule type" value="Genomic_DNA"/>
</dbReference>
<dbReference type="PANTHER" id="PTHR30041">
    <property type="entry name" value="ARSENATE REDUCTASE"/>
    <property type="match status" value="1"/>
</dbReference>
<name>A0ABS6VPV0_9GAMM</name>